<evidence type="ECO:0000256" key="2">
    <source>
        <dbReference type="ARBA" id="ARBA00022694"/>
    </source>
</evidence>
<keyword evidence="6" id="KW-1185">Reference proteome</keyword>
<evidence type="ECO:0000313" key="5">
    <source>
        <dbReference type="EMBL" id="KAK3784007.1"/>
    </source>
</evidence>
<protein>
    <recommendedName>
        <fullName evidence="4">tRNA-splicing endonuclease subunit Sen54 N-terminal domain-containing protein</fullName>
    </recommendedName>
</protein>
<accession>A0AAE1DV88</accession>
<name>A0AAE1DV88_9GAST</name>
<dbReference type="InterPro" id="IPR024336">
    <property type="entry name" value="tRNA_splic_suSen54_N"/>
</dbReference>
<dbReference type="PANTHER" id="PTHR21027:SF1">
    <property type="entry name" value="TRNA-SPLICING ENDONUCLEASE SUBUNIT SEN54"/>
    <property type="match status" value="1"/>
</dbReference>
<comment type="similarity">
    <text evidence="1">Belongs to the SEN54 family.</text>
</comment>
<feature type="compositionally biased region" description="Polar residues" evidence="3">
    <location>
        <begin position="248"/>
        <end position="268"/>
    </location>
</feature>
<sequence length="591" mass="67669">MSFYDLTKANVLSANELFRYRLKRDATIPSKGGQKAFEPDGSWIHAKALENLMQERTKLLGEQRVEKLKSLVQGVWEEQKRLVNLSKPGKFWAHMGFTDKRRNWLYPEEALFLMETNTLEVYSNNLPLSIQEAYTKFMGPDLSLEEYQVFAHLRRLGYVVLRQDAQLEITPYEKQINLDKYMTKQNRKERKEKLLAQRKKLGDESEESLSKPEQTSLSSEKEIEKSDDPQDKVGEENSLRSCSDKNSRINPAASNARLQVKRPSSCNEDLSEVGPQKMSKTDGQSAESSEDPKTSPKLGSPCSHDLPHMSWYLDCAWAQCFQKPCLTSTSDQTTDVNSIKENKMATANATNSDPAQTFPFPTIANKSLISLPQPWAKLLPSNVDVNEDYNDILIFNVEKYRREHPAREETKNSLREEEREARLRNLKFSFAEWTKKPQVKASSWAEFRQRSKEILASRSASTPVDHLWQGDITPLVKPDDAWSKKTILDCLDIIKTADNETLLPNQDCMVDLKVSYCVHLPDSRFKKSMPGTPDHRVCVVKCSAEPPNLAEVQEVWSRFKDDVPLHCAVVDSGEISFYLFDNTFKLEVLPQ</sequence>
<feature type="domain" description="tRNA-splicing endonuclease subunit Sen54 N-terminal" evidence="4">
    <location>
        <begin position="59"/>
        <end position="122"/>
    </location>
</feature>
<reference evidence="5" key="1">
    <citation type="journal article" date="2023" name="G3 (Bethesda)">
        <title>A reference genome for the long-term kleptoplast-retaining sea slug Elysia crispata morphotype clarki.</title>
        <authorList>
            <person name="Eastman K.E."/>
            <person name="Pendleton A.L."/>
            <person name="Shaikh M.A."/>
            <person name="Suttiyut T."/>
            <person name="Ogas R."/>
            <person name="Tomko P."/>
            <person name="Gavelis G."/>
            <person name="Widhalm J.R."/>
            <person name="Wisecaver J.H."/>
        </authorList>
    </citation>
    <scope>NUCLEOTIDE SEQUENCE</scope>
    <source>
        <strain evidence="5">ECLA1</strain>
    </source>
</reference>
<dbReference type="InterPro" id="IPR024337">
    <property type="entry name" value="tRNA_splic_suSen54"/>
</dbReference>
<evidence type="ECO:0000256" key="1">
    <source>
        <dbReference type="ARBA" id="ARBA00005736"/>
    </source>
</evidence>
<dbReference type="Pfam" id="PF12928">
    <property type="entry name" value="tRNA_int_end_N2"/>
    <property type="match status" value="1"/>
</dbReference>
<dbReference type="EMBL" id="JAWDGP010002313">
    <property type="protein sequence ID" value="KAK3784007.1"/>
    <property type="molecule type" value="Genomic_DNA"/>
</dbReference>
<organism evidence="5 6">
    <name type="scientific">Elysia crispata</name>
    <name type="common">lettuce slug</name>
    <dbReference type="NCBI Taxonomy" id="231223"/>
    <lineage>
        <taxon>Eukaryota</taxon>
        <taxon>Metazoa</taxon>
        <taxon>Spiralia</taxon>
        <taxon>Lophotrochozoa</taxon>
        <taxon>Mollusca</taxon>
        <taxon>Gastropoda</taxon>
        <taxon>Heterobranchia</taxon>
        <taxon>Euthyneura</taxon>
        <taxon>Panpulmonata</taxon>
        <taxon>Sacoglossa</taxon>
        <taxon>Placobranchoidea</taxon>
        <taxon>Plakobranchidae</taxon>
        <taxon>Elysia</taxon>
    </lineage>
</organism>
<dbReference type="Proteomes" id="UP001283361">
    <property type="component" value="Unassembled WGS sequence"/>
</dbReference>
<evidence type="ECO:0000259" key="4">
    <source>
        <dbReference type="Pfam" id="PF12928"/>
    </source>
</evidence>
<dbReference type="AlphaFoldDB" id="A0AAE1DV88"/>
<keyword evidence="2" id="KW-0819">tRNA processing</keyword>
<gene>
    <name evidence="5" type="ORF">RRG08_025202</name>
</gene>
<evidence type="ECO:0000256" key="3">
    <source>
        <dbReference type="SAM" id="MobiDB-lite"/>
    </source>
</evidence>
<dbReference type="PANTHER" id="PTHR21027">
    <property type="entry name" value="TRNA-SPLICING ENDONUCLEASE SUBUNIT SEN54"/>
    <property type="match status" value="1"/>
</dbReference>
<proteinExistence type="inferred from homology"/>
<comment type="caution">
    <text evidence="5">The sequence shown here is derived from an EMBL/GenBank/DDBJ whole genome shotgun (WGS) entry which is preliminary data.</text>
</comment>
<dbReference type="GO" id="GO:0000379">
    <property type="term" value="P:tRNA-type intron splice site recognition and cleavage"/>
    <property type="evidence" value="ECO:0007669"/>
    <property type="project" value="TreeGrafter"/>
</dbReference>
<dbReference type="GO" id="GO:0000214">
    <property type="term" value="C:tRNA-intron endonuclease complex"/>
    <property type="evidence" value="ECO:0007669"/>
    <property type="project" value="TreeGrafter"/>
</dbReference>
<feature type="region of interest" description="Disordered" evidence="3">
    <location>
        <begin position="198"/>
        <end position="301"/>
    </location>
</feature>
<feature type="compositionally biased region" description="Basic and acidic residues" evidence="3">
    <location>
        <begin position="219"/>
        <end position="247"/>
    </location>
</feature>
<evidence type="ECO:0000313" key="6">
    <source>
        <dbReference type="Proteomes" id="UP001283361"/>
    </source>
</evidence>